<comment type="caution">
    <text evidence="1">The sequence shown here is derived from an EMBL/GenBank/DDBJ whole genome shotgun (WGS) entry which is preliminary data.</text>
</comment>
<name>A0ACC0JTE3_CHOFU</name>
<proteinExistence type="predicted"/>
<keyword evidence="2" id="KW-1185">Reference proteome</keyword>
<dbReference type="Proteomes" id="UP001064048">
    <property type="component" value="Chromosome 26"/>
</dbReference>
<evidence type="ECO:0000313" key="1">
    <source>
        <dbReference type="EMBL" id="KAI8427262.1"/>
    </source>
</evidence>
<reference evidence="1 2" key="1">
    <citation type="journal article" date="2022" name="Genome Biol. Evol.">
        <title>The Spruce Budworm Genome: Reconstructing the Evolutionary History of Antifreeze Proteins.</title>
        <authorList>
            <person name="Beliveau C."/>
            <person name="Gagne P."/>
            <person name="Picq S."/>
            <person name="Vernygora O."/>
            <person name="Keeling C.I."/>
            <person name="Pinkney K."/>
            <person name="Doucet D."/>
            <person name="Wen F."/>
            <person name="Johnston J.S."/>
            <person name="Maaroufi H."/>
            <person name="Boyle B."/>
            <person name="Laroche J."/>
            <person name="Dewar K."/>
            <person name="Juretic N."/>
            <person name="Blackburn G."/>
            <person name="Nisole A."/>
            <person name="Brunet B."/>
            <person name="Brandao M."/>
            <person name="Lumley L."/>
            <person name="Duan J."/>
            <person name="Quan G."/>
            <person name="Lucarotti C.J."/>
            <person name="Roe A.D."/>
            <person name="Sperling F.A.H."/>
            <person name="Levesque R.C."/>
            <person name="Cusson M."/>
        </authorList>
    </citation>
    <scope>NUCLEOTIDE SEQUENCE [LARGE SCALE GENOMIC DNA]</scope>
    <source>
        <strain evidence="1">Glfc:IPQL:Cfum</strain>
    </source>
</reference>
<protein>
    <submittedName>
        <fullName evidence="1">Uncharacterized protein</fullName>
    </submittedName>
</protein>
<evidence type="ECO:0000313" key="2">
    <source>
        <dbReference type="Proteomes" id="UP001064048"/>
    </source>
</evidence>
<gene>
    <name evidence="1" type="ORF">MSG28_014855</name>
</gene>
<sequence>MGGARGRGGARRRPPRHAALRVSAVAFYRPHCAQAVEAGHTAVAAALLAAGADGRAHPVTKYCPLYIACYHGHKELAKLLLPHFPEAVQQETVEKWLPLHAACIGGHAELVTLLLEFEYPADLLSTYTDETGKWEYQAAFDVNAVDARGQSALYVASTLGCLAVCDALLAHAVPCRPAPQAGGTPEAEAVRAPAAVLSPQRGISLGIHAIVSRLTGQAHVRHTHLLLHSTRTGPELKAAFSPEIAREAVEEKRIHPVRWSVGRGADSCVGAAARGGHARCVRRLLAAGAPAGSPAAPPENEGAGTRDSRRRSRSASAASSISPSPSPGRGSSDRKYRSYMTTLHQKRPSSRWTDDVVRAAGNRWMHVASCRSLWRSNGEAFV</sequence>
<dbReference type="EMBL" id="CM046126">
    <property type="protein sequence ID" value="KAI8427262.1"/>
    <property type="molecule type" value="Genomic_DNA"/>
</dbReference>
<organism evidence="1 2">
    <name type="scientific">Choristoneura fumiferana</name>
    <name type="common">Spruce budworm moth</name>
    <name type="synonym">Archips fumiferana</name>
    <dbReference type="NCBI Taxonomy" id="7141"/>
    <lineage>
        <taxon>Eukaryota</taxon>
        <taxon>Metazoa</taxon>
        <taxon>Ecdysozoa</taxon>
        <taxon>Arthropoda</taxon>
        <taxon>Hexapoda</taxon>
        <taxon>Insecta</taxon>
        <taxon>Pterygota</taxon>
        <taxon>Neoptera</taxon>
        <taxon>Endopterygota</taxon>
        <taxon>Lepidoptera</taxon>
        <taxon>Glossata</taxon>
        <taxon>Ditrysia</taxon>
        <taxon>Tortricoidea</taxon>
        <taxon>Tortricidae</taxon>
        <taxon>Tortricinae</taxon>
        <taxon>Choristoneura</taxon>
    </lineage>
</organism>
<accession>A0ACC0JTE3</accession>